<evidence type="ECO:0000313" key="4">
    <source>
        <dbReference type="Proteomes" id="UP001162156"/>
    </source>
</evidence>
<evidence type="ECO:0000256" key="1">
    <source>
        <dbReference type="SAM" id="MobiDB-lite"/>
    </source>
</evidence>
<dbReference type="Pfam" id="PF13843">
    <property type="entry name" value="DDE_Tnp_1_7"/>
    <property type="match status" value="1"/>
</dbReference>
<evidence type="ECO:0000313" key="3">
    <source>
        <dbReference type="EMBL" id="KAJ8946600.1"/>
    </source>
</evidence>
<dbReference type="PANTHER" id="PTHR46599">
    <property type="entry name" value="PIGGYBAC TRANSPOSABLE ELEMENT-DERIVED PROTEIN 4"/>
    <property type="match status" value="1"/>
</dbReference>
<sequence>MLGLNPDEEEETSSNNSSPEQKAKRQKRKSASIIPTNIAEPCSSSISPDDNQRPSRNVLPSWDSIDKVIEQVILEHTASSDSSESEDDSSVNNDNEIIWGAVTGDNKKQFSISEQNPEILTELYNYYDKSPYEFYKMIVNDELFELFVTETNKYAEQEEQKKTKNKSRIKQWKKTDKSEIETFLGIIMFMGLCQFPTISSYWSRNDLYSNKISRYMSRNRFQLLKIWHFSDNENITDDSDRLYKINPLINKFRENCQKAIIPKEYVCIDETLVPFKGRLKFKQYIRNKRHKFGIKLFKLCLEGGYLFDLKVYCGQEKDANENQFVPTKIVLDLTQALVGNGRTICVDYYTSVELAHKLLEVDTYWVH</sequence>
<dbReference type="PANTHER" id="PTHR46599:SF3">
    <property type="entry name" value="PIGGYBAC TRANSPOSABLE ELEMENT-DERIVED PROTEIN 4"/>
    <property type="match status" value="1"/>
</dbReference>
<reference evidence="3" key="1">
    <citation type="journal article" date="2023" name="Insect Mol. Biol.">
        <title>Genome sequencing provides insights into the evolution of gene families encoding plant cell wall-degrading enzymes in longhorned beetles.</title>
        <authorList>
            <person name="Shin N.R."/>
            <person name="Okamura Y."/>
            <person name="Kirsch R."/>
            <person name="Pauchet Y."/>
        </authorList>
    </citation>
    <scope>NUCLEOTIDE SEQUENCE</scope>
    <source>
        <strain evidence="3">RBIC_L_NR</strain>
    </source>
</reference>
<dbReference type="Proteomes" id="UP001162156">
    <property type="component" value="Unassembled WGS sequence"/>
</dbReference>
<comment type="caution">
    <text evidence="3">The sequence shown here is derived from an EMBL/GenBank/DDBJ whole genome shotgun (WGS) entry which is preliminary data.</text>
</comment>
<feature type="compositionally biased region" description="Acidic residues" evidence="1">
    <location>
        <begin position="1"/>
        <end position="12"/>
    </location>
</feature>
<dbReference type="InterPro" id="IPR029526">
    <property type="entry name" value="PGBD"/>
</dbReference>
<gene>
    <name evidence="3" type="ORF">NQ314_008855</name>
</gene>
<accession>A0AAV8Y7M6</accession>
<organism evidence="3 4">
    <name type="scientific">Rhamnusium bicolor</name>
    <dbReference type="NCBI Taxonomy" id="1586634"/>
    <lineage>
        <taxon>Eukaryota</taxon>
        <taxon>Metazoa</taxon>
        <taxon>Ecdysozoa</taxon>
        <taxon>Arthropoda</taxon>
        <taxon>Hexapoda</taxon>
        <taxon>Insecta</taxon>
        <taxon>Pterygota</taxon>
        <taxon>Neoptera</taxon>
        <taxon>Endopterygota</taxon>
        <taxon>Coleoptera</taxon>
        <taxon>Polyphaga</taxon>
        <taxon>Cucujiformia</taxon>
        <taxon>Chrysomeloidea</taxon>
        <taxon>Cerambycidae</taxon>
        <taxon>Lepturinae</taxon>
        <taxon>Rhagiini</taxon>
        <taxon>Rhamnusium</taxon>
    </lineage>
</organism>
<dbReference type="EMBL" id="JANEYF010002429">
    <property type="protein sequence ID" value="KAJ8946600.1"/>
    <property type="molecule type" value="Genomic_DNA"/>
</dbReference>
<feature type="region of interest" description="Disordered" evidence="1">
    <location>
        <begin position="1"/>
        <end position="59"/>
    </location>
</feature>
<dbReference type="AlphaFoldDB" id="A0AAV8Y7M6"/>
<evidence type="ECO:0000259" key="2">
    <source>
        <dbReference type="Pfam" id="PF13843"/>
    </source>
</evidence>
<name>A0AAV8Y7M6_9CUCU</name>
<feature type="domain" description="PiggyBac transposable element-derived protein" evidence="2">
    <location>
        <begin position="130"/>
        <end position="365"/>
    </location>
</feature>
<proteinExistence type="predicted"/>
<keyword evidence="4" id="KW-1185">Reference proteome</keyword>
<protein>
    <recommendedName>
        <fullName evidence="2">PiggyBac transposable element-derived protein domain-containing protein</fullName>
    </recommendedName>
</protein>